<gene>
    <name evidence="1" type="ORF">EBN88_16635</name>
</gene>
<dbReference type="AlphaFoldDB" id="A0A3M2LM69"/>
<protein>
    <submittedName>
        <fullName evidence="1">Kinase</fullName>
    </submittedName>
</protein>
<comment type="caution">
    <text evidence="1">The sequence shown here is derived from an EMBL/GenBank/DDBJ whole genome shotgun (WGS) entry which is preliminary data.</text>
</comment>
<sequence>MESLRDLTPPRRLAAALPASGAGWLAGLPELAERVAERFGLSVERLVEPGGRSSVALLVRRADGTRATLKLVAPGAPGEPAPAELELAALRRWDGLGAVRVLDAAPRDGALLLERLHGETSLRSLPDAKATLEALSTLRRLWVAPGEGHPFPSVAERTGYALGALRAAADGEAGPLVERALELRDELLAGPPEEVLLHGDFRQGAVLASDGQRAPWLAVGPEPAVGERAFDLARLVRDRLHDLMASPGAPAIARRRVSRLSGTVEADPDRVRGWALYRGVASGVRQLAAGRRADGEALLEFASWL</sequence>
<dbReference type="InterPro" id="IPR011009">
    <property type="entry name" value="Kinase-like_dom_sf"/>
</dbReference>
<evidence type="ECO:0000313" key="1">
    <source>
        <dbReference type="EMBL" id="RMI38537.1"/>
    </source>
</evidence>
<proteinExistence type="predicted"/>
<name>A0A3M2LM69_9ACTN</name>
<dbReference type="EMBL" id="RFFJ01000089">
    <property type="protein sequence ID" value="RMI38537.1"/>
    <property type="molecule type" value="Genomic_DNA"/>
</dbReference>
<dbReference type="Proteomes" id="UP000278673">
    <property type="component" value="Unassembled WGS sequence"/>
</dbReference>
<reference evidence="1 2" key="1">
    <citation type="submission" date="2018-10" db="EMBL/GenBank/DDBJ databases">
        <title>Isolation, diversity and antifungal activity of actinobacteria from wheat.</title>
        <authorList>
            <person name="Han C."/>
        </authorList>
    </citation>
    <scope>NUCLEOTIDE SEQUENCE [LARGE SCALE GENOMIC DNA]</scope>
    <source>
        <strain evidence="1 2">NEAU-YY642</strain>
    </source>
</reference>
<dbReference type="SUPFAM" id="SSF56112">
    <property type="entry name" value="Protein kinase-like (PK-like)"/>
    <property type="match status" value="1"/>
</dbReference>
<dbReference type="Pfam" id="PF04655">
    <property type="entry name" value="APH_6_hur"/>
    <property type="match status" value="1"/>
</dbReference>
<organism evidence="1 2">
    <name type="scientific">Streptomyces triticirhizae</name>
    <dbReference type="NCBI Taxonomy" id="2483353"/>
    <lineage>
        <taxon>Bacteria</taxon>
        <taxon>Bacillati</taxon>
        <taxon>Actinomycetota</taxon>
        <taxon>Actinomycetes</taxon>
        <taxon>Kitasatosporales</taxon>
        <taxon>Streptomycetaceae</taxon>
        <taxon>Streptomyces</taxon>
    </lineage>
</organism>
<dbReference type="GO" id="GO:0016301">
    <property type="term" value="F:kinase activity"/>
    <property type="evidence" value="ECO:0007669"/>
    <property type="project" value="UniProtKB-KW"/>
</dbReference>
<dbReference type="GO" id="GO:0016773">
    <property type="term" value="F:phosphotransferase activity, alcohol group as acceptor"/>
    <property type="evidence" value="ECO:0007669"/>
    <property type="project" value="InterPro"/>
</dbReference>
<dbReference type="InterPro" id="IPR006748">
    <property type="entry name" value="NH2Glyco/OHUrea_AB-resist_kin"/>
</dbReference>
<keyword evidence="1" id="KW-0418">Kinase</keyword>
<evidence type="ECO:0000313" key="2">
    <source>
        <dbReference type="Proteomes" id="UP000278673"/>
    </source>
</evidence>
<keyword evidence="2" id="KW-1185">Reference proteome</keyword>
<dbReference type="RefSeq" id="WP_122184673.1">
    <property type="nucleotide sequence ID" value="NZ_RFFJ01000089.1"/>
</dbReference>
<dbReference type="GO" id="GO:0019748">
    <property type="term" value="P:secondary metabolic process"/>
    <property type="evidence" value="ECO:0007669"/>
    <property type="project" value="InterPro"/>
</dbReference>
<keyword evidence="1" id="KW-0808">Transferase</keyword>
<accession>A0A3M2LM69</accession>